<protein>
    <submittedName>
        <fullName evidence="2">Uncharacterized protein</fullName>
    </submittedName>
</protein>
<name>A0ABQ5G419_9ASTR</name>
<keyword evidence="3" id="KW-1185">Reference proteome</keyword>
<feature type="region of interest" description="Disordered" evidence="1">
    <location>
        <begin position="913"/>
        <end position="932"/>
    </location>
</feature>
<comment type="caution">
    <text evidence="2">The sequence shown here is derived from an EMBL/GenBank/DDBJ whole genome shotgun (WGS) entry which is preliminary data.</text>
</comment>
<dbReference type="EMBL" id="BQNB010018060">
    <property type="protein sequence ID" value="GJT70255.1"/>
    <property type="molecule type" value="Genomic_DNA"/>
</dbReference>
<feature type="compositionally biased region" description="Acidic residues" evidence="1">
    <location>
        <begin position="144"/>
        <end position="199"/>
    </location>
</feature>
<evidence type="ECO:0000256" key="1">
    <source>
        <dbReference type="SAM" id="MobiDB-lite"/>
    </source>
</evidence>
<organism evidence="2 3">
    <name type="scientific">Tanacetum coccineum</name>
    <dbReference type="NCBI Taxonomy" id="301880"/>
    <lineage>
        <taxon>Eukaryota</taxon>
        <taxon>Viridiplantae</taxon>
        <taxon>Streptophyta</taxon>
        <taxon>Embryophyta</taxon>
        <taxon>Tracheophyta</taxon>
        <taxon>Spermatophyta</taxon>
        <taxon>Magnoliopsida</taxon>
        <taxon>eudicotyledons</taxon>
        <taxon>Gunneridae</taxon>
        <taxon>Pentapetalae</taxon>
        <taxon>asterids</taxon>
        <taxon>campanulids</taxon>
        <taxon>Asterales</taxon>
        <taxon>Asteraceae</taxon>
        <taxon>Asteroideae</taxon>
        <taxon>Anthemideae</taxon>
        <taxon>Anthemidinae</taxon>
        <taxon>Tanacetum</taxon>
    </lineage>
</organism>
<feature type="region of interest" description="Disordered" evidence="1">
    <location>
        <begin position="117"/>
        <end position="211"/>
    </location>
</feature>
<reference evidence="2" key="1">
    <citation type="journal article" date="2022" name="Int. J. Mol. Sci.">
        <title>Draft Genome of Tanacetum Coccineum: Genomic Comparison of Closely Related Tanacetum-Family Plants.</title>
        <authorList>
            <person name="Yamashiro T."/>
            <person name="Shiraishi A."/>
            <person name="Nakayama K."/>
            <person name="Satake H."/>
        </authorList>
    </citation>
    <scope>NUCLEOTIDE SEQUENCE</scope>
</reference>
<evidence type="ECO:0000313" key="2">
    <source>
        <dbReference type="EMBL" id="GJT70255.1"/>
    </source>
</evidence>
<feature type="region of interest" description="Disordered" evidence="1">
    <location>
        <begin position="244"/>
        <end position="278"/>
    </location>
</feature>
<reference evidence="2" key="2">
    <citation type="submission" date="2022-01" db="EMBL/GenBank/DDBJ databases">
        <authorList>
            <person name="Yamashiro T."/>
            <person name="Shiraishi A."/>
            <person name="Satake H."/>
            <person name="Nakayama K."/>
        </authorList>
    </citation>
    <scope>NUCLEOTIDE SEQUENCE</scope>
</reference>
<dbReference type="Proteomes" id="UP001151760">
    <property type="component" value="Unassembled WGS sequence"/>
</dbReference>
<evidence type="ECO:0000313" key="3">
    <source>
        <dbReference type="Proteomes" id="UP001151760"/>
    </source>
</evidence>
<proteinExistence type="predicted"/>
<accession>A0ABQ5G419</accession>
<sequence length="932" mass="103188">MASMGSSPCLNTVTVRPKSNWVNSVIERVLMIDCLSNVETDKLFYTVKTDIVKLVVEIESFGMSSDESDKETESFDGLQPKQADLCCVHALNELHLHEIRVVPNFVMSDSEDSTVTYTEVSSPFEDLSDIGSPGVDGIPMMLEDPYEDDEDPEEDPADYPTDRDDDDDEEEEEPSEDNADDEEDKDEDEDEDEDEEEEYLVPAYSVPPPACRTTARMSIQDQTPVPFSSMTEVDRFLAISTPPPSPLTSYSSPLPQIPSPPLPVSSPLPMSPPPLPASPTHPLGYRAAMIRLRAESPSTSHPLPLPLPIVLPHTRASMAMMRAAAPSTYILASRSETPPSGTPPLLPIPLPTSSPPLLLPSTDCRADVPEVTLPPQKRLCIAPGPRYEVGECSSAPTARPTGGFRADYGFVGTMDAEIRRDPDREIGYGITDILEDPDEIAEEIPATDVAELGQRMTNFVMTVRQDTDEIYGTLDDAHDDRSLMSGQLNLLQEKARRRGRVLNWQTATYGKIVVDDDLHDLSSVEAKFPAIVINDAFAPQDTLQCKSQVSTPVNDEIDFRISFDESDDEDYTIIYDKNSFSYKMISVNNLKTDSENDIEKVIPFHQPPEPTTSCFDDLDFFKDFENEFPAIVYNDAQTYEGLQYTKADIKDFETRLTRIYRREVQRVHVFDFGGLLDLMAEGLSARMLMEHQDAQGVSLFGQAILDLDTPGALQFQLGGARRRMSWREFILALGLYTAEEMQTAGFGAYWADTSSYTMIQDPILRLCHSLIACSIAGRSQAPEKVTVMDLFYLRGMDIGSVNFPYLLARYLRLFVAGRKSGAHISGGQFMARLAEHFGLLTKEILGGLTVIAPKLLIVDMTELVRLHIYVQLDDTWAWVDMGPERQPDAAAGAPAVAEDASAIDEADQAVLGLVQAPQQPPPPPPAATRTMP</sequence>
<feature type="compositionally biased region" description="Pro residues" evidence="1">
    <location>
        <begin position="255"/>
        <end position="278"/>
    </location>
</feature>
<gene>
    <name evidence="2" type="ORF">Tco_1029541</name>
</gene>